<dbReference type="GO" id="GO:0009055">
    <property type="term" value="F:electron transfer activity"/>
    <property type="evidence" value="ECO:0007669"/>
    <property type="project" value="InterPro"/>
</dbReference>
<dbReference type="GO" id="GO:0020037">
    <property type="term" value="F:heme binding"/>
    <property type="evidence" value="ECO:0007669"/>
    <property type="project" value="InterPro"/>
</dbReference>
<proteinExistence type="predicted"/>
<dbReference type="SUPFAM" id="SSF46626">
    <property type="entry name" value="Cytochrome c"/>
    <property type="match status" value="1"/>
</dbReference>
<dbReference type="Proteomes" id="UP000253383">
    <property type="component" value="Unassembled WGS sequence"/>
</dbReference>
<dbReference type="InterPro" id="IPR009056">
    <property type="entry name" value="Cyt_c-like_dom"/>
</dbReference>
<comment type="caution">
    <text evidence="6">The sequence shown here is derived from an EMBL/GenBank/DDBJ whole genome shotgun (WGS) entry which is preliminary data.</text>
</comment>
<dbReference type="PANTHER" id="PTHR40394">
    <property type="entry name" value="LIPOPROTEIN-RELATED"/>
    <property type="match status" value="1"/>
</dbReference>
<keyword evidence="7" id="KW-1185">Reference proteome</keyword>
<keyword evidence="3 4" id="KW-0408">Iron</keyword>
<evidence type="ECO:0000313" key="7">
    <source>
        <dbReference type="Proteomes" id="UP000253383"/>
    </source>
</evidence>
<dbReference type="RefSeq" id="WP_114409206.1">
    <property type="nucleotide sequence ID" value="NZ_QOWE01000028.1"/>
</dbReference>
<name>A0A368JIJ0_9BACT</name>
<gene>
    <name evidence="6" type="ORF">DUE52_27015</name>
</gene>
<protein>
    <submittedName>
        <fullName evidence="6">Cytochrome c</fullName>
    </submittedName>
</protein>
<keyword evidence="2 4" id="KW-0479">Metal-binding</keyword>
<keyword evidence="1 4" id="KW-0349">Heme</keyword>
<dbReference type="PROSITE" id="PS51007">
    <property type="entry name" value="CYTC"/>
    <property type="match status" value="1"/>
</dbReference>
<evidence type="ECO:0000256" key="4">
    <source>
        <dbReference type="PROSITE-ProRule" id="PRU00433"/>
    </source>
</evidence>
<evidence type="ECO:0000259" key="5">
    <source>
        <dbReference type="PROSITE" id="PS51007"/>
    </source>
</evidence>
<evidence type="ECO:0000256" key="2">
    <source>
        <dbReference type="ARBA" id="ARBA00022723"/>
    </source>
</evidence>
<dbReference type="Pfam" id="PF13442">
    <property type="entry name" value="Cytochrome_CBB3"/>
    <property type="match status" value="1"/>
</dbReference>
<reference evidence="6 7" key="1">
    <citation type="submission" date="2018-07" db="EMBL/GenBank/DDBJ databases">
        <title>Genome analysis of Larkinella rosea.</title>
        <authorList>
            <person name="Zhou Z."/>
            <person name="Wang G."/>
        </authorList>
    </citation>
    <scope>NUCLEOTIDE SEQUENCE [LARGE SCALE GENOMIC DNA]</scope>
    <source>
        <strain evidence="7">zzj9</strain>
    </source>
</reference>
<accession>A0A368JIJ0</accession>
<dbReference type="AlphaFoldDB" id="A0A368JIJ0"/>
<organism evidence="6 7">
    <name type="scientific">Larkinella punicea</name>
    <dbReference type="NCBI Taxonomy" id="2315727"/>
    <lineage>
        <taxon>Bacteria</taxon>
        <taxon>Pseudomonadati</taxon>
        <taxon>Bacteroidota</taxon>
        <taxon>Cytophagia</taxon>
        <taxon>Cytophagales</taxon>
        <taxon>Spirosomataceae</taxon>
        <taxon>Larkinella</taxon>
    </lineage>
</organism>
<dbReference type="GO" id="GO:0046872">
    <property type="term" value="F:metal ion binding"/>
    <property type="evidence" value="ECO:0007669"/>
    <property type="project" value="UniProtKB-KW"/>
</dbReference>
<dbReference type="OrthoDB" id="9811395at2"/>
<dbReference type="EMBL" id="QOWE01000028">
    <property type="protein sequence ID" value="RCR66363.1"/>
    <property type="molecule type" value="Genomic_DNA"/>
</dbReference>
<evidence type="ECO:0000256" key="3">
    <source>
        <dbReference type="ARBA" id="ARBA00023004"/>
    </source>
</evidence>
<dbReference type="InterPro" id="IPR036909">
    <property type="entry name" value="Cyt_c-like_dom_sf"/>
</dbReference>
<evidence type="ECO:0000256" key="1">
    <source>
        <dbReference type="ARBA" id="ARBA00022617"/>
    </source>
</evidence>
<dbReference type="Gene3D" id="1.10.760.10">
    <property type="entry name" value="Cytochrome c-like domain"/>
    <property type="match status" value="1"/>
</dbReference>
<dbReference type="PANTHER" id="PTHR40394:SF2">
    <property type="entry name" value="QUINOL:CYTOCHROME C OXIDOREDUCTASE MEMBRANE PROTEIN"/>
    <property type="match status" value="1"/>
</dbReference>
<feature type="domain" description="Cytochrome c" evidence="5">
    <location>
        <begin position="54"/>
        <end position="139"/>
    </location>
</feature>
<evidence type="ECO:0000313" key="6">
    <source>
        <dbReference type="EMBL" id="RCR66363.1"/>
    </source>
</evidence>
<sequence>MRSYQFLLTGFLALGLIGVMGFTDNPKPDDPKQEKWKAPVWADTLKSHFPTEPLTLEQGEELFMEYCSSCHGEAGYGDGAAGRALGAKPANFHDPEVTKQTDGALFWKLSTGRGNMPPFKDVFSEEQRWQLVAYLRKLTKKNTDTK</sequence>